<evidence type="ECO:0000259" key="18">
    <source>
        <dbReference type="Pfam" id="PF07715"/>
    </source>
</evidence>
<accession>A0A2W7E1Q1</accession>
<dbReference type="Gene3D" id="2.170.130.10">
    <property type="entry name" value="TonB-dependent receptor, plug domain"/>
    <property type="match status" value="1"/>
</dbReference>
<comment type="caution">
    <text evidence="19">The sequence shown here is derived from an EMBL/GenBank/DDBJ whole genome shotgun (WGS) entry which is preliminary data.</text>
</comment>
<keyword evidence="3 14" id="KW-0813">Transport</keyword>
<dbReference type="GO" id="GO:0038023">
    <property type="term" value="F:signaling receptor activity"/>
    <property type="evidence" value="ECO:0007669"/>
    <property type="project" value="InterPro"/>
</dbReference>
<dbReference type="SUPFAM" id="SSF56935">
    <property type="entry name" value="Porins"/>
    <property type="match status" value="1"/>
</dbReference>
<dbReference type="InterPro" id="IPR012910">
    <property type="entry name" value="Plug_dom"/>
</dbReference>
<evidence type="ECO:0000256" key="5">
    <source>
        <dbReference type="ARBA" id="ARBA00022496"/>
    </source>
</evidence>
<dbReference type="PROSITE" id="PS52016">
    <property type="entry name" value="TONB_DEPENDENT_REC_3"/>
    <property type="match status" value="1"/>
</dbReference>
<dbReference type="FunFam" id="2.170.130.10:FF:000001">
    <property type="entry name" value="Catecholate siderophore TonB-dependent receptor"/>
    <property type="match status" value="1"/>
</dbReference>
<keyword evidence="20" id="KW-1185">Reference proteome</keyword>
<evidence type="ECO:0000256" key="8">
    <source>
        <dbReference type="ARBA" id="ARBA00023004"/>
    </source>
</evidence>
<keyword evidence="7" id="KW-0732">Signal</keyword>
<dbReference type="NCBIfam" id="TIGR01783">
    <property type="entry name" value="TonB-siderophor"/>
    <property type="match status" value="1"/>
</dbReference>
<dbReference type="GO" id="GO:0015344">
    <property type="term" value="F:siderophore uptake transmembrane transporter activity"/>
    <property type="evidence" value="ECO:0007669"/>
    <property type="project" value="TreeGrafter"/>
</dbReference>
<dbReference type="InterPro" id="IPR039426">
    <property type="entry name" value="TonB-dep_rcpt-like"/>
</dbReference>
<feature type="region of interest" description="Disordered" evidence="16">
    <location>
        <begin position="63"/>
        <end position="94"/>
    </location>
</feature>
<keyword evidence="5" id="KW-0410">Iron transport</keyword>
<evidence type="ECO:0000256" key="9">
    <source>
        <dbReference type="ARBA" id="ARBA00023065"/>
    </source>
</evidence>
<reference evidence="20" key="1">
    <citation type="submission" date="2017-03" db="EMBL/GenBank/DDBJ databases">
        <authorList>
            <person name="Safronova V.I."/>
            <person name="Sazanova A.L."/>
            <person name="Chirak E.R."/>
        </authorList>
    </citation>
    <scope>NUCLEOTIDE SEQUENCE [LARGE SCALE GENOMIC DNA]</scope>
    <source>
        <strain evidence="20">Ach-343</strain>
    </source>
</reference>
<feature type="domain" description="TonB-dependent receptor plug" evidence="18">
    <location>
        <begin position="94"/>
        <end position="196"/>
    </location>
</feature>
<keyword evidence="4 14" id="KW-1134">Transmembrane beta strand</keyword>
<evidence type="ECO:0000256" key="14">
    <source>
        <dbReference type="PROSITE-ProRule" id="PRU01360"/>
    </source>
</evidence>
<evidence type="ECO:0000256" key="3">
    <source>
        <dbReference type="ARBA" id="ARBA00022448"/>
    </source>
</evidence>
<sequence length="733" mass="80100">MNLVRGRNAAVRIAGSEGVEMGLSAYRAARRRSRAQGLVVASLSTLLCAQALAQDATTELNPINVEGQTGSPVGPDDGYIAKNTTTGSKTDTPLKEIPQSVSVITRKQLDDRQPGQLEDSLSYLAGVTTSPWGIDDRFDQCLIRGFDLCTSAIYRDGLPQKVIDFSGFKIEPYGLERIEVLKGPSSVLYGENEAGGMVNAITKRPTDKPIYDGFLSYDSFNTVEAGLDVGGPIDDAGIWSYRLTGLVRNGEIETDYSRNDRIFVAPALKWQPDAQTSLTILANYQWDRLTPIQFLPAEYGNLPRNFFTGSPDFDRFDANHGSIGYQFSHEFDDHWTVRQNLRYSQQETDYRQLYYGEWLGGPDMINDHTMSRTLFTVDETATLFNVDNQAEYKASFGAVENKLLFGLDYNRQSVDGQNGYGEGPPLDTLNADYSIPVTAPSLIIADRVQTIGQIGLYAQNQSKIADHWVLTLGGRQAWIDNTNQDRIGTGSYDQKDHAFTGNVGIGYLFDNGLTPYASYAESFTTNIGQTLSNVPFQPSKGKQYEVGVKYEPTFFPGYLTASLFDLRKTNVLTTDPSNPLGQVQTGEVRHRGLEIEANADLAFGLSTTAAYTYLDAEIAKGDDAGNRPARVPEHQASLWANYEVGSGVLEGLSFGAGVRYIGASFGDNTNTVNVPGHTLVDAALRYKKNGWQAALNVSNLFDKTYYSIAMRAAASPTSAASMAKAASSRAASA</sequence>
<dbReference type="PANTHER" id="PTHR32552:SF68">
    <property type="entry name" value="FERRICHROME OUTER MEMBRANE TRANSPORTER_PHAGE RECEPTOR"/>
    <property type="match status" value="1"/>
</dbReference>
<keyword evidence="8" id="KW-0408">Iron</keyword>
<keyword evidence="11 14" id="KW-0472">Membrane</keyword>
<dbReference type="InterPro" id="IPR036942">
    <property type="entry name" value="Beta-barrel_TonB_sf"/>
</dbReference>
<feature type="compositionally biased region" description="Polar residues" evidence="16">
    <location>
        <begin position="82"/>
        <end position="91"/>
    </location>
</feature>
<gene>
    <name evidence="19" type="ORF">B5V02_12865</name>
</gene>
<dbReference type="Pfam" id="PF00593">
    <property type="entry name" value="TonB_dep_Rec_b-barrel"/>
    <property type="match status" value="1"/>
</dbReference>
<dbReference type="InterPro" id="IPR000531">
    <property type="entry name" value="Beta-barrel_TonB"/>
</dbReference>
<dbReference type="PANTHER" id="PTHR32552">
    <property type="entry name" value="FERRICHROME IRON RECEPTOR-RELATED"/>
    <property type="match status" value="1"/>
</dbReference>
<keyword evidence="6 14" id="KW-0812">Transmembrane</keyword>
<evidence type="ECO:0000313" key="20">
    <source>
        <dbReference type="Proteomes" id="UP000248616"/>
    </source>
</evidence>
<evidence type="ECO:0008006" key="21">
    <source>
        <dbReference type="Google" id="ProtNLM"/>
    </source>
</evidence>
<dbReference type="InterPro" id="IPR010105">
    <property type="entry name" value="TonB_sidphr_rcpt"/>
</dbReference>
<dbReference type="Proteomes" id="UP000248616">
    <property type="component" value="Unassembled WGS sequence"/>
</dbReference>
<evidence type="ECO:0000256" key="2">
    <source>
        <dbReference type="ARBA" id="ARBA00009810"/>
    </source>
</evidence>
<evidence type="ECO:0000256" key="16">
    <source>
        <dbReference type="SAM" id="MobiDB-lite"/>
    </source>
</evidence>
<dbReference type="Pfam" id="PF07715">
    <property type="entry name" value="Plug"/>
    <property type="match status" value="1"/>
</dbReference>
<evidence type="ECO:0000256" key="1">
    <source>
        <dbReference type="ARBA" id="ARBA00004571"/>
    </source>
</evidence>
<comment type="similarity">
    <text evidence="2 14 15">Belongs to the TonB-dependent receptor family.</text>
</comment>
<evidence type="ECO:0000259" key="17">
    <source>
        <dbReference type="Pfam" id="PF00593"/>
    </source>
</evidence>
<dbReference type="InterPro" id="IPR037066">
    <property type="entry name" value="Plug_dom_sf"/>
</dbReference>
<evidence type="ECO:0000256" key="12">
    <source>
        <dbReference type="ARBA" id="ARBA00023170"/>
    </source>
</evidence>
<dbReference type="AlphaFoldDB" id="A0A2W7E1Q1"/>
<feature type="domain" description="TonB-dependent receptor-like beta-barrel" evidence="17">
    <location>
        <begin position="282"/>
        <end position="700"/>
    </location>
</feature>
<keyword evidence="9" id="KW-0406">Ion transport</keyword>
<evidence type="ECO:0000313" key="19">
    <source>
        <dbReference type="EMBL" id="PZV37226.1"/>
    </source>
</evidence>
<keyword evidence="13 14" id="KW-0998">Cell outer membrane</keyword>
<keyword evidence="12" id="KW-0675">Receptor</keyword>
<evidence type="ECO:0000256" key="11">
    <source>
        <dbReference type="ARBA" id="ARBA00023136"/>
    </source>
</evidence>
<evidence type="ECO:0000256" key="10">
    <source>
        <dbReference type="ARBA" id="ARBA00023077"/>
    </source>
</evidence>
<dbReference type="EMBL" id="MZXV01000032">
    <property type="protein sequence ID" value="PZV37226.1"/>
    <property type="molecule type" value="Genomic_DNA"/>
</dbReference>
<dbReference type="Gene3D" id="2.40.170.20">
    <property type="entry name" value="TonB-dependent receptor, beta-barrel domain"/>
    <property type="match status" value="1"/>
</dbReference>
<comment type="subcellular location">
    <subcellularLocation>
        <location evidence="1 14">Cell outer membrane</location>
        <topology evidence="1 14">Multi-pass membrane protein</topology>
    </subcellularLocation>
</comment>
<proteinExistence type="inferred from homology"/>
<evidence type="ECO:0000256" key="15">
    <source>
        <dbReference type="RuleBase" id="RU003357"/>
    </source>
</evidence>
<evidence type="ECO:0000256" key="7">
    <source>
        <dbReference type="ARBA" id="ARBA00022729"/>
    </source>
</evidence>
<dbReference type="GO" id="GO:0009279">
    <property type="term" value="C:cell outer membrane"/>
    <property type="evidence" value="ECO:0007669"/>
    <property type="project" value="UniProtKB-SubCell"/>
</dbReference>
<dbReference type="CDD" id="cd01347">
    <property type="entry name" value="ligand_gated_channel"/>
    <property type="match status" value="1"/>
</dbReference>
<keyword evidence="10 15" id="KW-0798">TonB box</keyword>
<protein>
    <recommendedName>
        <fullName evidence="21">TonB-dependent siderophore receptor</fullName>
    </recommendedName>
</protein>
<dbReference type="GO" id="GO:0015891">
    <property type="term" value="P:siderophore transport"/>
    <property type="evidence" value="ECO:0007669"/>
    <property type="project" value="InterPro"/>
</dbReference>
<organism evidence="19 20">
    <name type="scientific">Mesorhizobium kowhaii</name>
    <dbReference type="NCBI Taxonomy" id="1300272"/>
    <lineage>
        <taxon>Bacteria</taxon>
        <taxon>Pseudomonadati</taxon>
        <taxon>Pseudomonadota</taxon>
        <taxon>Alphaproteobacteria</taxon>
        <taxon>Hyphomicrobiales</taxon>
        <taxon>Phyllobacteriaceae</taxon>
        <taxon>Mesorhizobium</taxon>
    </lineage>
</organism>
<name>A0A2W7E1Q1_9HYPH</name>
<evidence type="ECO:0000256" key="13">
    <source>
        <dbReference type="ARBA" id="ARBA00023237"/>
    </source>
</evidence>
<evidence type="ECO:0000256" key="6">
    <source>
        <dbReference type="ARBA" id="ARBA00022692"/>
    </source>
</evidence>
<evidence type="ECO:0000256" key="4">
    <source>
        <dbReference type="ARBA" id="ARBA00022452"/>
    </source>
</evidence>